<dbReference type="EMBL" id="GQ900478">
    <property type="protein sequence ID" value="ACZ69033.1"/>
    <property type="molecule type" value="Genomic_DNA"/>
</dbReference>
<dbReference type="AlphaFoldDB" id="D2JDV4"/>
<gene>
    <name evidence="2" type="ORF">SAP056A_020</name>
</gene>
<name>D2JDV4_STAAU</name>
<feature type="transmembrane region" description="Helical" evidence="1">
    <location>
        <begin position="21"/>
        <end position="39"/>
    </location>
</feature>
<reference evidence="2" key="2">
    <citation type="submission" date="2009-12" db="EMBL/GenBank/DDBJ databases">
        <authorList>
            <person name="Summers A.O."/>
            <person name="Shearer J."/>
            <person name="Wireman J."/>
        </authorList>
    </citation>
    <scope>NUCLEOTIDE SEQUENCE</scope>
    <source>
        <strain evidence="2">3041</strain>
        <plasmid evidence="2">SAP056A</plasmid>
    </source>
</reference>
<reference evidence="2" key="1">
    <citation type="submission" date="2009-08" db="EMBL/GenBank/DDBJ databases">
        <authorList>
            <person name="Gill J."/>
            <person name="Borman J."/>
            <person name="Shetty J."/>
            <person name="Hostetler J."/>
            <person name="Durkin S."/>
            <person name="Montgomery B."/>
        </authorList>
    </citation>
    <scope>NUCLEOTIDE SEQUENCE</scope>
    <source>
        <strain evidence="2">3041</strain>
        <plasmid evidence="2">SAP056A</plasmid>
    </source>
</reference>
<keyword evidence="1" id="KW-0812">Transmembrane</keyword>
<feature type="transmembrane region" description="Helical" evidence="1">
    <location>
        <begin position="45"/>
        <end position="64"/>
    </location>
</feature>
<organism evidence="2">
    <name type="scientific">Staphylococcus aureus</name>
    <dbReference type="NCBI Taxonomy" id="1280"/>
    <lineage>
        <taxon>Bacteria</taxon>
        <taxon>Bacillati</taxon>
        <taxon>Bacillota</taxon>
        <taxon>Bacilli</taxon>
        <taxon>Bacillales</taxon>
        <taxon>Staphylococcaceae</taxon>
        <taxon>Staphylococcus</taxon>
    </lineage>
</organism>
<keyword evidence="2" id="KW-0614">Plasmid</keyword>
<geneLocation type="plasmid" evidence="2">
    <name>SAP056A</name>
</geneLocation>
<keyword evidence="1" id="KW-0472">Membrane</keyword>
<sequence length="73" mass="8487">MIKFFKKGVFILNKNTVLDKGYVIATILNVFFLFGLIFISHLENLYILIPYVILMGINAIYLVVKVMNFKKNN</sequence>
<accession>D2JDV4</accession>
<proteinExistence type="predicted"/>
<evidence type="ECO:0000256" key="1">
    <source>
        <dbReference type="SAM" id="Phobius"/>
    </source>
</evidence>
<keyword evidence="1" id="KW-1133">Transmembrane helix</keyword>
<protein>
    <submittedName>
        <fullName evidence="2">Uncharacterized protein</fullName>
    </submittedName>
</protein>
<evidence type="ECO:0000313" key="2">
    <source>
        <dbReference type="EMBL" id="ACZ69033.1"/>
    </source>
</evidence>